<evidence type="ECO:0000256" key="7">
    <source>
        <dbReference type="ARBA" id="ARBA00022777"/>
    </source>
</evidence>
<protein>
    <recommendedName>
        <fullName evidence="3">histidine kinase</fullName>
        <ecNumber evidence="3">2.7.13.3</ecNumber>
    </recommendedName>
</protein>
<dbReference type="Pfam" id="PF00672">
    <property type="entry name" value="HAMP"/>
    <property type="match status" value="1"/>
</dbReference>
<dbReference type="InterPro" id="IPR003660">
    <property type="entry name" value="HAMP_dom"/>
</dbReference>
<dbReference type="CDD" id="cd00082">
    <property type="entry name" value="HisKA"/>
    <property type="match status" value="1"/>
</dbReference>
<name>A0A3S4LNU2_CHRVL</name>
<dbReference type="PANTHER" id="PTHR44936">
    <property type="entry name" value="SENSOR PROTEIN CREC"/>
    <property type="match status" value="1"/>
</dbReference>
<evidence type="ECO:0000256" key="4">
    <source>
        <dbReference type="ARBA" id="ARBA00022475"/>
    </source>
</evidence>
<sequence length="275" mass="31689">MRRLFVQFYLLLMACFLVAVIMVGLVYKQASNEKGERYLSDLLRTTLSLIEADLRGVPEDRWSETLANSDYGFTFRVKVEKMSNYILDEESKQALDRGEIVMLEDKYLFLQKLQDSNYLLVAGPLRYLFFLHQLKWVDYALLALLGLSLAIPVFLWMRPHWRDLVALERTAGRLASGDLAARVDLPPHSGVHHLGIAFNHMADNIGALINSKKTLTNAVAHELRTPLARLRYRLALLEGDEDTPERQAIERDLTAIDKLVEELLFHARLDRPRRR</sequence>
<dbReference type="PROSITE" id="PS50885">
    <property type="entry name" value="HAMP"/>
    <property type="match status" value="1"/>
</dbReference>
<feature type="domain" description="HAMP" evidence="10">
    <location>
        <begin position="158"/>
        <end position="210"/>
    </location>
</feature>
<dbReference type="GO" id="GO:0005524">
    <property type="term" value="F:ATP binding"/>
    <property type="evidence" value="ECO:0007669"/>
    <property type="project" value="UniProtKB-KW"/>
</dbReference>
<comment type="catalytic activity">
    <reaction evidence="1">
        <text>ATP + protein L-histidine = ADP + protein N-phospho-L-histidine.</text>
        <dbReference type="EC" id="2.7.13.3"/>
    </reaction>
</comment>
<dbReference type="SMART" id="SM00304">
    <property type="entry name" value="HAMP"/>
    <property type="match status" value="1"/>
</dbReference>
<organism evidence="11 12">
    <name type="scientific">Chromobacterium violaceum</name>
    <dbReference type="NCBI Taxonomy" id="536"/>
    <lineage>
        <taxon>Bacteria</taxon>
        <taxon>Pseudomonadati</taxon>
        <taxon>Pseudomonadota</taxon>
        <taxon>Betaproteobacteria</taxon>
        <taxon>Neisseriales</taxon>
        <taxon>Chromobacteriaceae</taxon>
        <taxon>Chromobacterium</taxon>
    </lineage>
</organism>
<evidence type="ECO:0000256" key="9">
    <source>
        <dbReference type="SAM" id="Phobius"/>
    </source>
</evidence>
<evidence type="ECO:0000256" key="1">
    <source>
        <dbReference type="ARBA" id="ARBA00000085"/>
    </source>
</evidence>
<keyword evidence="9" id="KW-0472">Membrane</keyword>
<keyword evidence="9" id="KW-0812">Transmembrane</keyword>
<keyword evidence="9" id="KW-1133">Transmembrane helix</keyword>
<dbReference type="InterPro" id="IPR050980">
    <property type="entry name" value="2C_sensor_his_kinase"/>
</dbReference>
<dbReference type="CDD" id="cd06225">
    <property type="entry name" value="HAMP"/>
    <property type="match status" value="1"/>
</dbReference>
<evidence type="ECO:0000256" key="2">
    <source>
        <dbReference type="ARBA" id="ARBA00004651"/>
    </source>
</evidence>
<accession>A0A3S4LNU2</accession>
<dbReference type="Pfam" id="PF00512">
    <property type="entry name" value="HisKA"/>
    <property type="match status" value="1"/>
</dbReference>
<dbReference type="SMART" id="SM00388">
    <property type="entry name" value="HisKA"/>
    <property type="match status" value="1"/>
</dbReference>
<evidence type="ECO:0000259" key="10">
    <source>
        <dbReference type="PROSITE" id="PS50885"/>
    </source>
</evidence>
<dbReference type="SUPFAM" id="SSF158472">
    <property type="entry name" value="HAMP domain-like"/>
    <property type="match status" value="1"/>
</dbReference>
<dbReference type="PROSITE" id="PS51257">
    <property type="entry name" value="PROKAR_LIPOPROTEIN"/>
    <property type="match status" value="1"/>
</dbReference>
<evidence type="ECO:0000313" key="11">
    <source>
        <dbReference type="EMBL" id="VEB45111.1"/>
    </source>
</evidence>
<evidence type="ECO:0000256" key="6">
    <source>
        <dbReference type="ARBA" id="ARBA00022741"/>
    </source>
</evidence>
<dbReference type="InterPro" id="IPR003661">
    <property type="entry name" value="HisK_dim/P_dom"/>
</dbReference>
<keyword evidence="5 11" id="KW-0808">Transferase</keyword>
<keyword evidence="6" id="KW-0547">Nucleotide-binding</keyword>
<gene>
    <name evidence="11" type="primary">rstB_2</name>
    <name evidence="11" type="ORF">NCTC9695_05616</name>
</gene>
<evidence type="ECO:0000256" key="5">
    <source>
        <dbReference type="ARBA" id="ARBA00022679"/>
    </source>
</evidence>
<keyword evidence="8" id="KW-0067">ATP-binding</keyword>
<dbReference type="Gene3D" id="1.10.287.130">
    <property type="match status" value="1"/>
</dbReference>
<dbReference type="Proteomes" id="UP000275777">
    <property type="component" value="Chromosome"/>
</dbReference>
<proteinExistence type="predicted"/>
<evidence type="ECO:0000256" key="3">
    <source>
        <dbReference type="ARBA" id="ARBA00012438"/>
    </source>
</evidence>
<feature type="transmembrane region" description="Helical" evidence="9">
    <location>
        <begin position="6"/>
        <end position="27"/>
    </location>
</feature>
<feature type="transmembrane region" description="Helical" evidence="9">
    <location>
        <begin position="136"/>
        <end position="157"/>
    </location>
</feature>
<dbReference type="EC" id="2.7.13.3" evidence="3"/>
<dbReference type="PANTHER" id="PTHR44936:SF10">
    <property type="entry name" value="SENSOR PROTEIN RSTB"/>
    <property type="match status" value="1"/>
</dbReference>
<evidence type="ECO:0000256" key="8">
    <source>
        <dbReference type="ARBA" id="ARBA00022840"/>
    </source>
</evidence>
<dbReference type="AlphaFoldDB" id="A0A3S4LNU2"/>
<dbReference type="SUPFAM" id="SSF47384">
    <property type="entry name" value="Homodimeric domain of signal transducing histidine kinase"/>
    <property type="match status" value="1"/>
</dbReference>
<keyword evidence="7" id="KW-0418">Kinase</keyword>
<dbReference type="GO" id="GO:0005886">
    <property type="term" value="C:plasma membrane"/>
    <property type="evidence" value="ECO:0007669"/>
    <property type="project" value="TreeGrafter"/>
</dbReference>
<reference evidence="11 12" key="1">
    <citation type="submission" date="2018-12" db="EMBL/GenBank/DDBJ databases">
        <authorList>
            <consortium name="Pathogen Informatics"/>
        </authorList>
    </citation>
    <scope>NUCLEOTIDE SEQUENCE [LARGE SCALE GENOMIC DNA]</scope>
    <source>
        <strain evidence="11 12">NCTC9695</strain>
    </source>
</reference>
<comment type="subcellular location">
    <subcellularLocation>
        <location evidence="2">Cell membrane</location>
        <topology evidence="2">Multi-pass membrane protein</topology>
    </subcellularLocation>
</comment>
<evidence type="ECO:0000313" key="12">
    <source>
        <dbReference type="Proteomes" id="UP000275777"/>
    </source>
</evidence>
<keyword evidence="4" id="KW-1003">Cell membrane</keyword>
<dbReference type="InterPro" id="IPR036097">
    <property type="entry name" value="HisK_dim/P_sf"/>
</dbReference>
<dbReference type="EMBL" id="LR134182">
    <property type="protein sequence ID" value="VEB45111.1"/>
    <property type="molecule type" value="Genomic_DNA"/>
</dbReference>
<dbReference type="GO" id="GO:0000155">
    <property type="term" value="F:phosphorelay sensor kinase activity"/>
    <property type="evidence" value="ECO:0007669"/>
    <property type="project" value="InterPro"/>
</dbReference>